<organism evidence="2 3">
    <name type="scientific">Streptosporangium longisporum</name>
    <dbReference type="NCBI Taxonomy" id="46187"/>
    <lineage>
        <taxon>Bacteria</taxon>
        <taxon>Bacillati</taxon>
        <taxon>Actinomycetota</taxon>
        <taxon>Actinomycetes</taxon>
        <taxon>Streptosporangiales</taxon>
        <taxon>Streptosporangiaceae</taxon>
        <taxon>Streptosporangium</taxon>
    </lineage>
</organism>
<evidence type="ECO:0000313" key="3">
    <source>
        <dbReference type="Proteomes" id="UP001499930"/>
    </source>
</evidence>
<proteinExistence type="predicted"/>
<feature type="region of interest" description="Disordered" evidence="1">
    <location>
        <begin position="18"/>
        <end position="45"/>
    </location>
</feature>
<dbReference type="Proteomes" id="UP001499930">
    <property type="component" value="Unassembled WGS sequence"/>
</dbReference>
<dbReference type="EMBL" id="BAAAWD010000031">
    <property type="protein sequence ID" value="GAA3041538.1"/>
    <property type="molecule type" value="Genomic_DNA"/>
</dbReference>
<accession>A0ABP6LER0</accession>
<keyword evidence="3" id="KW-1185">Reference proteome</keyword>
<protein>
    <submittedName>
        <fullName evidence="2">Uncharacterized protein</fullName>
    </submittedName>
</protein>
<name>A0ABP6LER0_9ACTN</name>
<evidence type="ECO:0000256" key="1">
    <source>
        <dbReference type="SAM" id="MobiDB-lite"/>
    </source>
</evidence>
<gene>
    <name evidence="2" type="ORF">GCM10017559_82920</name>
</gene>
<reference evidence="3" key="1">
    <citation type="journal article" date="2019" name="Int. J. Syst. Evol. Microbiol.">
        <title>The Global Catalogue of Microorganisms (GCM) 10K type strain sequencing project: providing services to taxonomists for standard genome sequencing and annotation.</title>
        <authorList>
            <consortium name="The Broad Institute Genomics Platform"/>
            <consortium name="The Broad Institute Genome Sequencing Center for Infectious Disease"/>
            <person name="Wu L."/>
            <person name="Ma J."/>
        </authorList>
    </citation>
    <scope>NUCLEOTIDE SEQUENCE [LARGE SCALE GENOMIC DNA]</scope>
    <source>
        <strain evidence="3">JCM 3106</strain>
    </source>
</reference>
<evidence type="ECO:0000313" key="2">
    <source>
        <dbReference type="EMBL" id="GAA3041538.1"/>
    </source>
</evidence>
<comment type="caution">
    <text evidence="2">The sequence shown here is derived from an EMBL/GenBank/DDBJ whole genome shotgun (WGS) entry which is preliminary data.</text>
</comment>
<sequence>MTVYKRWTERIAFGIPAPRTPATSLGGGGRVHGDGDRGPRRGRPGGLRASLVARGLVIAPGPRLHWASCSGLVVWASSGASGHRVAYVTGPSAGPCGAASCASVPCEELWPSSLSYLADLARVLLGKKPLVTYDLRDQGGEDTPRGRGSGPVLDLQWITPWRERRAAEEAETAFCAMPLGA</sequence>